<evidence type="ECO:0000313" key="3">
    <source>
        <dbReference type="EMBL" id="MFD3394464.1"/>
    </source>
</evidence>
<gene>
    <name evidence="3" type="ORF">U0R10_07525</name>
</gene>
<dbReference type="Proteomes" id="UP001598138">
    <property type="component" value="Unassembled WGS sequence"/>
</dbReference>
<proteinExistence type="predicted"/>
<dbReference type="EMBL" id="JBBKXZ010000002">
    <property type="protein sequence ID" value="MFD3394464.1"/>
    <property type="molecule type" value="Genomic_DNA"/>
</dbReference>
<feature type="transmembrane region" description="Helical" evidence="1">
    <location>
        <begin position="20"/>
        <end position="42"/>
    </location>
</feature>
<keyword evidence="1" id="KW-0472">Membrane</keyword>
<comment type="caution">
    <text evidence="3">The sequence shown here is derived from an EMBL/GenBank/DDBJ whole genome shotgun (WGS) entry which is preliminary data.</text>
</comment>
<name>A0ABW6DKG9_9BACT</name>
<feature type="transmembrane region" description="Helical" evidence="1">
    <location>
        <begin position="54"/>
        <end position="73"/>
    </location>
</feature>
<dbReference type="InterPro" id="IPR055087">
    <property type="entry name" value="GldL-like_N"/>
</dbReference>
<organism evidence="3 4">
    <name type="scientific">Aquirufa avitistagni</name>
    <dbReference type="NCBI Taxonomy" id="3104728"/>
    <lineage>
        <taxon>Bacteria</taxon>
        <taxon>Pseudomonadati</taxon>
        <taxon>Bacteroidota</taxon>
        <taxon>Cytophagia</taxon>
        <taxon>Cytophagales</taxon>
        <taxon>Flectobacillaceae</taxon>
        <taxon>Aquirufa</taxon>
    </lineage>
</organism>
<keyword evidence="1" id="KW-1133">Transmembrane helix</keyword>
<dbReference type="RefSeq" id="WP_377983346.1">
    <property type="nucleotide sequence ID" value="NZ_JBBKXZ010000002.1"/>
</dbReference>
<evidence type="ECO:0000259" key="2">
    <source>
        <dbReference type="Pfam" id="PF22827"/>
    </source>
</evidence>
<dbReference type="Pfam" id="PF22827">
    <property type="entry name" value="GldL_N"/>
    <property type="match status" value="1"/>
</dbReference>
<feature type="domain" description="Gliding motility protein GldL-like N-terminal" evidence="2">
    <location>
        <begin position="38"/>
        <end position="71"/>
    </location>
</feature>
<protein>
    <recommendedName>
        <fullName evidence="2">Gliding motility protein GldL-like N-terminal domain-containing protein</fullName>
    </recommendedName>
</protein>
<accession>A0ABW6DKG9</accession>
<evidence type="ECO:0000313" key="4">
    <source>
        <dbReference type="Proteomes" id="UP001598138"/>
    </source>
</evidence>
<sequence>MLWFYRGLSFILTHHPILPMKLGTLVTWSFFISLATSLVGALMKILHLPGADQLLIAGIVSNGVFVVTSLYEIWNSYRINKNEKIMWTIAFIFMGILGAIAGIVYLLIGRKRVV</sequence>
<evidence type="ECO:0000256" key="1">
    <source>
        <dbReference type="SAM" id="Phobius"/>
    </source>
</evidence>
<reference evidence="3 4" key="1">
    <citation type="submission" date="2024-03" db="EMBL/GenBank/DDBJ databases">
        <title>Aquirufa genome sequencing.</title>
        <authorList>
            <person name="Pitt A."/>
            <person name="Hahn M.W."/>
        </authorList>
    </citation>
    <scope>NUCLEOTIDE SEQUENCE [LARGE SCALE GENOMIC DNA]</scope>
    <source>
        <strain evidence="3 4">OSTEICH-129V</strain>
    </source>
</reference>
<keyword evidence="1" id="KW-0812">Transmembrane</keyword>
<keyword evidence="4" id="KW-1185">Reference proteome</keyword>
<feature type="transmembrane region" description="Helical" evidence="1">
    <location>
        <begin position="85"/>
        <end position="108"/>
    </location>
</feature>